<dbReference type="PATRIC" id="fig|582.24.peg.2089"/>
<feature type="domain" description="Filamentous haemagglutinin FhaB/tRNA nuclease CdiA-like TPS" evidence="1">
    <location>
        <begin position="2"/>
        <end position="65"/>
    </location>
</feature>
<comment type="caution">
    <text evidence="2">The sequence shown here is derived from an EMBL/GenBank/DDBJ whole genome shotgun (WGS) entry which is preliminary data.</text>
</comment>
<sequence>MAHIQYDKFNVGSEGVIFNNHIGADTIVNEVISQSASELNGEVHIEGKEAKFTLVNPNGIVCQSGCSFSNTTSVNLIVGIEELSEDHIVGRLPVTVN</sequence>
<evidence type="ECO:0000313" key="3">
    <source>
        <dbReference type="Proteomes" id="UP000032582"/>
    </source>
</evidence>
<dbReference type="AlphaFoldDB" id="A0A0D8LB49"/>
<dbReference type="InterPro" id="IPR008638">
    <property type="entry name" value="FhaB/CdiA-like_TPS"/>
</dbReference>
<dbReference type="Pfam" id="PF05860">
    <property type="entry name" value="TPS"/>
    <property type="match status" value="1"/>
</dbReference>
<dbReference type="InterPro" id="IPR011050">
    <property type="entry name" value="Pectin_lyase_fold/virulence"/>
</dbReference>
<gene>
    <name evidence="2" type="ORF">UA45_06840</name>
</gene>
<proteinExistence type="predicted"/>
<accession>A0A0D8LB49</accession>
<reference evidence="2 3" key="1">
    <citation type="submission" date="2015-02" db="EMBL/GenBank/DDBJ databases">
        <title>Whole genome shotgun sequencing of cultured foodborne pathogen.</title>
        <authorList>
            <person name="Timme R."/>
            <person name="Allard M.W."/>
            <person name="Strain E."/>
            <person name="Evans P.S."/>
            <person name="Brown E."/>
        </authorList>
    </citation>
    <scope>NUCLEOTIDE SEQUENCE [LARGE SCALE GENOMIC DNA]</scope>
    <source>
        <strain evidence="2 3">GCSL-TSO-24</strain>
    </source>
</reference>
<dbReference type="EMBL" id="JZSH01000054">
    <property type="protein sequence ID" value="KJF78341.1"/>
    <property type="molecule type" value="Genomic_DNA"/>
</dbReference>
<dbReference type="InterPro" id="IPR012334">
    <property type="entry name" value="Pectin_lyas_fold"/>
</dbReference>
<dbReference type="SUPFAM" id="SSF51126">
    <property type="entry name" value="Pectin lyase-like"/>
    <property type="match status" value="1"/>
</dbReference>
<protein>
    <recommendedName>
        <fullName evidence="1">Filamentous haemagglutinin FhaB/tRNA nuclease CdiA-like TPS domain-containing protein</fullName>
    </recommendedName>
</protein>
<organism evidence="2 3">
    <name type="scientific">Morganella morganii</name>
    <name type="common">Proteus morganii</name>
    <dbReference type="NCBI Taxonomy" id="582"/>
    <lineage>
        <taxon>Bacteria</taxon>
        <taxon>Pseudomonadati</taxon>
        <taxon>Pseudomonadota</taxon>
        <taxon>Gammaproteobacteria</taxon>
        <taxon>Enterobacterales</taxon>
        <taxon>Morganellaceae</taxon>
        <taxon>Morganella</taxon>
    </lineage>
</organism>
<evidence type="ECO:0000259" key="1">
    <source>
        <dbReference type="Pfam" id="PF05860"/>
    </source>
</evidence>
<dbReference type="NCBIfam" id="TIGR01901">
    <property type="entry name" value="adhes_NPXG"/>
    <property type="match status" value="1"/>
</dbReference>
<dbReference type="Proteomes" id="UP000032582">
    <property type="component" value="Unassembled WGS sequence"/>
</dbReference>
<dbReference type="Gene3D" id="2.160.20.10">
    <property type="entry name" value="Single-stranded right-handed beta-helix, Pectin lyase-like"/>
    <property type="match status" value="1"/>
</dbReference>
<name>A0A0D8LB49_MORMO</name>
<evidence type="ECO:0000313" key="2">
    <source>
        <dbReference type="EMBL" id="KJF78341.1"/>
    </source>
</evidence>